<evidence type="ECO:0000256" key="1">
    <source>
        <dbReference type="ARBA" id="ARBA00023157"/>
    </source>
</evidence>
<dbReference type="Gene3D" id="2.60.40.10">
    <property type="entry name" value="Immunoglobulins"/>
    <property type="match status" value="1"/>
</dbReference>
<gene>
    <name evidence="4" type="ORF">FQN60_016655</name>
</gene>
<evidence type="ECO:0000313" key="4">
    <source>
        <dbReference type="EMBL" id="KAA8587793.1"/>
    </source>
</evidence>
<dbReference type="AlphaFoldDB" id="A0A5J5D3X6"/>
<sequence length="208" mass="22545">MQWYLKSSLEGGDVEGEEEEGSVIAVCLRERQRGKRRPDVVESVPDDPTYNVSSELTLEVSRSDDKALITCAVDHPSLAPGDKRSERALQVLCESTGKMGRNSPDVRITPESNLPREGEKFHLQCVGNGNPDLDTTRTPPYSHTYTMNLQPTIAIDPLSSPPCLYPSIPPSSGISPPQCHSRLVHSSSSCHDASLPSSSASSSPCPFL</sequence>
<dbReference type="Proteomes" id="UP000327493">
    <property type="component" value="Chromosome 12"/>
</dbReference>
<feature type="region of interest" description="Disordered" evidence="2">
    <location>
        <begin position="166"/>
        <end position="208"/>
    </location>
</feature>
<evidence type="ECO:0000256" key="2">
    <source>
        <dbReference type="SAM" id="MobiDB-lite"/>
    </source>
</evidence>
<feature type="compositionally biased region" description="Acidic residues" evidence="2">
    <location>
        <begin position="12"/>
        <end position="21"/>
    </location>
</feature>
<keyword evidence="5" id="KW-1185">Reference proteome</keyword>
<dbReference type="InterPro" id="IPR007110">
    <property type="entry name" value="Ig-like_dom"/>
</dbReference>
<proteinExistence type="predicted"/>
<dbReference type="Pfam" id="PF08205">
    <property type="entry name" value="C2-set_2"/>
    <property type="match status" value="1"/>
</dbReference>
<reference evidence="4 5" key="1">
    <citation type="submission" date="2019-08" db="EMBL/GenBank/DDBJ databases">
        <title>A chromosome-level genome assembly, high-density linkage maps, and genome scans reveal the genomic architecture of hybrid incompatibilities underlying speciation via character displacement in darters (Percidae: Etheostominae).</title>
        <authorList>
            <person name="Moran R.L."/>
            <person name="Catchen J.M."/>
            <person name="Fuller R.C."/>
        </authorList>
    </citation>
    <scope>NUCLEOTIDE SEQUENCE [LARGE SCALE GENOMIC DNA]</scope>
    <source>
        <strain evidence="4">EspeVRDwgs_2016</strain>
        <tissue evidence="4">Muscle</tissue>
    </source>
</reference>
<dbReference type="InterPro" id="IPR013783">
    <property type="entry name" value="Ig-like_fold"/>
</dbReference>
<dbReference type="PROSITE" id="PS50835">
    <property type="entry name" value="IG_LIKE"/>
    <property type="match status" value="1"/>
</dbReference>
<feature type="domain" description="Ig-like" evidence="3">
    <location>
        <begin position="1"/>
        <end position="90"/>
    </location>
</feature>
<comment type="caution">
    <text evidence="4">The sequence shown here is derived from an EMBL/GenBank/DDBJ whole genome shotgun (WGS) entry which is preliminary data.</text>
</comment>
<keyword evidence="1" id="KW-1015">Disulfide bond</keyword>
<name>A0A5J5D3X6_9PERO</name>
<dbReference type="EMBL" id="VOFY01000012">
    <property type="protein sequence ID" value="KAA8587793.1"/>
    <property type="molecule type" value="Genomic_DNA"/>
</dbReference>
<dbReference type="PANTHER" id="PTHR45889:SF5">
    <property type="entry name" value="CELL ADHESION MOLECULE 3"/>
    <property type="match status" value="1"/>
</dbReference>
<evidence type="ECO:0000313" key="5">
    <source>
        <dbReference type="Proteomes" id="UP000327493"/>
    </source>
</evidence>
<feature type="compositionally biased region" description="Low complexity" evidence="2">
    <location>
        <begin position="185"/>
        <end position="208"/>
    </location>
</feature>
<evidence type="ECO:0000259" key="3">
    <source>
        <dbReference type="PROSITE" id="PS50835"/>
    </source>
</evidence>
<organism evidence="4 5">
    <name type="scientific">Etheostoma spectabile</name>
    <name type="common">orangethroat darter</name>
    <dbReference type="NCBI Taxonomy" id="54343"/>
    <lineage>
        <taxon>Eukaryota</taxon>
        <taxon>Metazoa</taxon>
        <taxon>Chordata</taxon>
        <taxon>Craniata</taxon>
        <taxon>Vertebrata</taxon>
        <taxon>Euteleostomi</taxon>
        <taxon>Actinopterygii</taxon>
        <taxon>Neopterygii</taxon>
        <taxon>Teleostei</taxon>
        <taxon>Neoteleostei</taxon>
        <taxon>Acanthomorphata</taxon>
        <taxon>Eupercaria</taxon>
        <taxon>Perciformes</taxon>
        <taxon>Percoidei</taxon>
        <taxon>Percidae</taxon>
        <taxon>Etheostomatinae</taxon>
        <taxon>Etheostoma</taxon>
    </lineage>
</organism>
<dbReference type="InterPro" id="IPR013162">
    <property type="entry name" value="CD80_C2-set"/>
</dbReference>
<dbReference type="GO" id="GO:0042734">
    <property type="term" value="C:presynaptic membrane"/>
    <property type="evidence" value="ECO:0007669"/>
    <property type="project" value="TreeGrafter"/>
</dbReference>
<dbReference type="GO" id="GO:0007156">
    <property type="term" value="P:homophilic cell adhesion via plasma membrane adhesion molecules"/>
    <property type="evidence" value="ECO:0007669"/>
    <property type="project" value="TreeGrafter"/>
</dbReference>
<dbReference type="PANTHER" id="PTHR45889">
    <property type="entry name" value="IG-LIKE DOMAIN-CONTAINING PROTEIN"/>
    <property type="match status" value="1"/>
</dbReference>
<protein>
    <recommendedName>
        <fullName evidence="3">Ig-like domain-containing protein</fullName>
    </recommendedName>
</protein>
<feature type="region of interest" description="Disordered" evidence="2">
    <location>
        <begin position="1"/>
        <end position="21"/>
    </location>
</feature>
<accession>A0A5J5D3X6</accession>